<dbReference type="PANTHER" id="PTHR43780">
    <property type="entry name" value="1-AMINOCYCLOPROPANE-1-CARBOXYLATE DEAMINASE-RELATED"/>
    <property type="match status" value="1"/>
</dbReference>
<dbReference type="Pfam" id="PF00291">
    <property type="entry name" value="PALP"/>
    <property type="match status" value="1"/>
</dbReference>
<keyword evidence="3 5" id="KW-0663">Pyridoxal phosphate</keyword>
<dbReference type="Gene3D" id="3.40.50.1100">
    <property type="match status" value="2"/>
</dbReference>
<dbReference type="InterPro" id="IPR036052">
    <property type="entry name" value="TrpB-like_PALP_sf"/>
</dbReference>
<name>A0A3N4PZF6_9BACT</name>
<comment type="cofactor">
    <cofactor evidence="1">
        <name>pyridoxal 5'-phosphate</name>
        <dbReference type="ChEBI" id="CHEBI:597326"/>
    </cofactor>
</comment>
<sequence length="297" mass="31960">MHFSTENILQPFHTTWLPAETQAAMLRLDRLHPVVSGNKWFKLKYNLLAATGRPVVTFGGAYSNHLVATAAACREQGIACTGVVRGEQPAVPGHTLQQAGEMGMQLVFVSRDDYRRLTQQGDASAVYRITGARDAYVIPEGGHNALGVKGCEEILPLAGGASFTHVICAVGTGTTLAGLINSATSQQVTGISVLKGAFSLNNSTAELIHPGNRTSWQLLHDFHEGGYGKISERLIGDMNDFYRQTTIQTDRVYTGKLVLAVRLLLAENFFPPGSRLLLIHSGGLQGNESLAPGVLCY</sequence>
<organism evidence="7 8">
    <name type="scientific">Chitinophaga lutea</name>
    <dbReference type="NCBI Taxonomy" id="2488634"/>
    <lineage>
        <taxon>Bacteria</taxon>
        <taxon>Pseudomonadati</taxon>
        <taxon>Bacteroidota</taxon>
        <taxon>Chitinophagia</taxon>
        <taxon>Chitinophagales</taxon>
        <taxon>Chitinophagaceae</taxon>
        <taxon>Chitinophaga</taxon>
    </lineage>
</organism>
<evidence type="ECO:0000313" key="7">
    <source>
        <dbReference type="EMBL" id="RPE09437.1"/>
    </source>
</evidence>
<keyword evidence="8" id="KW-1185">Reference proteome</keyword>
<evidence type="ECO:0000256" key="1">
    <source>
        <dbReference type="ARBA" id="ARBA00001933"/>
    </source>
</evidence>
<reference evidence="7 8" key="1">
    <citation type="submission" date="2018-11" db="EMBL/GenBank/DDBJ databases">
        <title>Chitinophaga lutea sp.nov., isolate from arsenic contaminated soil.</title>
        <authorList>
            <person name="Zong Y."/>
        </authorList>
    </citation>
    <scope>NUCLEOTIDE SEQUENCE [LARGE SCALE GENOMIC DNA]</scope>
    <source>
        <strain evidence="7 8">ZY74</strain>
    </source>
</reference>
<accession>A0A3N4PZF6</accession>
<evidence type="ECO:0000256" key="5">
    <source>
        <dbReference type="PIRSR" id="PIRSR006278-2"/>
    </source>
</evidence>
<protein>
    <submittedName>
        <fullName evidence="7">Pyridoxal-phosphate dependent enzyme</fullName>
    </submittedName>
</protein>
<dbReference type="GO" id="GO:0019148">
    <property type="term" value="F:D-cysteine desulfhydrase activity"/>
    <property type="evidence" value="ECO:0007669"/>
    <property type="project" value="TreeGrafter"/>
</dbReference>
<evidence type="ECO:0000259" key="6">
    <source>
        <dbReference type="Pfam" id="PF00291"/>
    </source>
</evidence>
<dbReference type="InterPro" id="IPR001926">
    <property type="entry name" value="TrpB-like_PALP"/>
</dbReference>
<evidence type="ECO:0000313" key="8">
    <source>
        <dbReference type="Proteomes" id="UP000278351"/>
    </source>
</evidence>
<feature type="modified residue" description="N6-(pyridoxal phosphate)lysine" evidence="5">
    <location>
        <position position="39"/>
    </location>
</feature>
<comment type="similarity">
    <text evidence="2">Belongs to the ACC deaminase/D-cysteine desulfhydrase family.</text>
</comment>
<evidence type="ECO:0000256" key="4">
    <source>
        <dbReference type="PIRSR" id="PIRSR006278-1"/>
    </source>
</evidence>
<evidence type="ECO:0000256" key="3">
    <source>
        <dbReference type="ARBA" id="ARBA00022898"/>
    </source>
</evidence>
<dbReference type="EMBL" id="RPDH01000002">
    <property type="protein sequence ID" value="RPE09437.1"/>
    <property type="molecule type" value="Genomic_DNA"/>
</dbReference>
<dbReference type="PANTHER" id="PTHR43780:SF2">
    <property type="entry name" value="1-AMINOCYCLOPROPANE-1-CARBOXYLATE DEAMINASE-RELATED"/>
    <property type="match status" value="1"/>
</dbReference>
<dbReference type="PIRSF" id="PIRSF006278">
    <property type="entry name" value="ACCD_DCysDesulf"/>
    <property type="match status" value="1"/>
</dbReference>
<dbReference type="SUPFAM" id="SSF53686">
    <property type="entry name" value="Tryptophan synthase beta subunit-like PLP-dependent enzymes"/>
    <property type="match status" value="1"/>
</dbReference>
<dbReference type="InterPro" id="IPR027278">
    <property type="entry name" value="ACCD_DCysDesulf"/>
</dbReference>
<evidence type="ECO:0000256" key="2">
    <source>
        <dbReference type="ARBA" id="ARBA00008639"/>
    </source>
</evidence>
<gene>
    <name evidence="7" type="ORF">EGT74_20805</name>
</gene>
<feature type="active site" description="Nucleophile" evidence="4">
    <location>
        <position position="63"/>
    </location>
</feature>
<comment type="caution">
    <text evidence="7">The sequence shown here is derived from an EMBL/GenBank/DDBJ whole genome shotgun (WGS) entry which is preliminary data.</text>
</comment>
<proteinExistence type="inferred from homology"/>
<dbReference type="AlphaFoldDB" id="A0A3N4PZF6"/>
<dbReference type="Proteomes" id="UP000278351">
    <property type="component" value="Unassembled WGS sequence"/>
</dbReference>
<feature type="domain" description="Tryptophan synthase beta chain-like PALP" evidence="6">
    <location>
        <begin position="26"/>
        <end position="282"/>
    </location>
</feature>